<dbReference type="AlphaFoldDB" id="A0A6B0GMS7"/>
<organism evidence="3 4">
    <name type="scientific">Halomarina oriensis</name>
    <dbReference type="NCBI Taxonomy" id="671145"/>
    <lineage>
        <taxon>Archaea</taxon>
        <taxon>Methanobacteriati</taxon>
        <taxon>Methanobacteriota</taxon>
        <taxon>Stenosarchaea group</taxon>
        <taxon>Halobacteria</taxon>
        <taxon>Halobacteriales</taxon>
        <taxon>Natronomonadaceae</taxon>
        <taxon>Halomarina</taxon>
    </lineage>
</organism>
<keyword evidence="4" id="KW-1185">Reference proteome</keyword>
<dbReference type="Proteomes" id="UP000451471">
    <property type="component" value="Unassembled WGS sequence"/>
</dbReference>
<comment type="caution">
    <text evidence="3">The sequence shown here is derived from an EMBL/GenBank/DDBJ whole genome shotgun (WGS) entry which is preliminary data.</text>
</comment>
<dbReference type="Pfam" id="PF01882">
    <property type="entry name" value="DUF58"/>
    <property type="match status" value="1"/>
</dbReference>
<dbReference type="EMBL" id="WSZK01000030">
    <property type="protein sequence ID" value="MWG36074.1"/>
    <property type="molecule type" value="Genomic_DNA"/>
</dbReference>
<dbReference type="PANTHER" id="PTHR33608:SF6">
    <property type="entry name" value="BLL2464 PROTEIN"/>
    <property type="match status" value="1"/>
</dbReference>
<evidence type="ECO:0000259" key="2">
    <source>
        <dbReference type="Pfam" id="PF01882"/>
    </source>
</evidence>
<sequence>MSTDRTRRTRRTRRWLGVVPVALLAVALGVLTGRPTVLLGAVVAVGFLAYPHVTRPPHTDLSVSRSLGTSVARVDERVTVSLTVRNEGDTPLPDVRLVDGVPPEVPVVDGTARLATALDPGAAVTFEYGVRAIDGTHRFEPATALVRDRAGARELEASVGGSSTLVGGIAARGGSTPTDAPSVGDGRDATPRGSGVEFDRVREYRRGDPPSRIDWRRLARTGERTTVEFADHRAESVLLVVDARPVAARAAADGRHAVGHAAAAAEGICRTVCTDGGAVGLTTLGAADCAVPLGRGPEHRDRLLDTLATADAFRTPVDNDADPPTRLAARVARSPHETHVVCLTPLLDDDLTRTLTRVHAEGRTLTVVSPDVTASGPLSVAMVALERTQRLRRLRAAGVRALDWTPGTSLTTPSGGAADR</sequence>
<evidence type="ECO:0000256" key="1">
    <source>
        <dbReference type="SAM" id="MobiDB-lite"/>
    </source>
</evidence>
<feature type="domain" description="DUF58" evidence="2">
    <location>
        <begin position="201"/>
        <end position="367"/>
    </location>
</feature>
<proteinExistence type="predicted"/>
<dbReference type="InterPro" id="IPR002881">
    <property type="entry name" value="DUF58"/>
</dbReference>
<protein>
    <submittedName>
        <fullName evidence="3">DUF58 domain-containing protein</fullName>
    </submittedName>
</protein>
<dbReference type="PANTHER" id="PTHR33608">
    <property type="entry name" value="BLL2464 PROTEIN"/>
    <property type="match status" value="1"/>
</dbReference>
<evidence type="ECO:0000313" key="3">
    <source>
        <dbReference type="EMBL" id="MWG36074.1"/>
    </source>
</evidence>
<evidence type="ECO:0000313" key="4">
    <source>
        <dbReference type="Proteomes" id="UP000451471"/>
    </source>
</evidence>
<gene>
    <name evidence="3" type="ORF">GQS65_16525</name>
</gene>
<name>A0A6B0GMS7_9EURY</name>
<dbReference type="InterPro" id="IPR013783">
    <property type="entry name" value="Ig-like_fold"/>
</dbReference>
<reference evidence="3 4" key="1">
    <citation type="submission" date="2019-12" db="EMBL/GenBank/DDBJ databases">
        <title>Halocatena pleomorpha gen. nov. sp. nov., an extremely halophilic archaeon of family Halobacteriaceae isolated from saltpan soil.</title>
        <authorList>
            <person name="Pal Y."/>
            <person name="Verma A."/>
            <person name="Krishnamurthi S."/>
            <person name="Kumar P."/>
        </authorList>
    </citation>
    <scope>NUCLEOTIDE SEQUENCE [LARGE SCALE GENOMIC DNA]</scope>
    <source>
        <strain evidence="3 4">JCM 16495</strain>
    </source>
</reference>
<dbReference type="Gene3D" id="2.60.40.10">
    <property type="entry name" value="Immunoglobulins"/>
    <property type="match status" value="1"/>
</dbReference>
<feature type="region of interest" description="Disordered" evidence="1">
    <location>
        <begin position="171"/>
        <end position="195"/>
    </location>
</feature>
<accession>A0A6B0GMS7</accession>